<dbReference type="InterPro" id="IPR018078">
    <property type="entry name" value="DNA-binding_RecF_CS"/>
</dbReference>
<reference evidence="12 13" key="1">
    <citation type="journal article" date="2016" name="Appl. Environ. Microbiol.">
        <title>Whole genome relationships among Francisella bacteria of diverse origin define new species and provide specific regions for detection.</title>
        <authorList>
            <person name="Challacombe J.F."/>
            <person name="Petersen J.M."/>
            <person name="Gallegos-Graves V."/>
            <person name="Hodge D."/>
            <person name="Pillai S."/>
            <person name="Kuske C.R."/>
        </authorList>
    </citation>
    <scope>NUCLEOTIDE SEQUENCE [LARGE SCALE GENOMIC DNA]</scope>
    <source>
        <strain evidence="13">TX07-7310</strain>
    </source>
</reference>
<dbReference type="HAMAP" id="MF_00365">
    <property type="entry name" value="RecF"/>
    <property type="match status" value="1"/>
</dbReference>
<dbReference type="Gene3D" id="3.40.50.300">
    <property type="entry name" value="P-loop containing nucleotide triphosphate hydrolases"/>
    <property type="match status" value="1"/>
</dbReference>
<evidence type="ECO:0000256" key="6">
    <source>
        <dbReference type="ARBA" id="ARBA00022741"/>
    </source>
</evidence>
<dbReference type="PROSITE" id="PS00618">
    <property type="entry name" value="RECF_2"/>
    <property type="match status" value="1"/>
</dbReference>
<dbReference type="GO" id="GO:0005524">
    <property type="term" value="F:ATP binding"/>
    <property type="evidence" value="ECO:0007669"/>
    <property type="project" value="UniProtKB-UniRule"/>
</dbReference>
<evidence type="ECO:0000256" key="5">
    <source>
        <dbReference type="ARBA" id="ARBA00022705"/>
    </source>
</evidence>
<dbReference type="InterPro" id="IPR027417">
    <property type="entry name" value="P-loop_NTPase"/>
</dbReference>
<sequence length="349" mass="40818">MYISNLRLQNFRNIPFKSFDFKDNINFIVGKNGSGKTSILEAIYFLSHSRSFRSSQLNRIINHDADEFIIYTKSHNPDEITISISRKKNSNNISKLNSEIQKNHTEITRTLPIQLMNPESFNIINSGAQQRCKVLDWGAFYLDKTFLKIWQQTKFLVKQRNSALKQNYPYAYIVSIDKKLCEFANILDSKRQVYFTKLKPKIYEILSQFNPDLKLDIEYSRGWNSHKELSQVLQESFDYDNRYKVTNHGPHKADMVLTVNNKPIQDIFSRGQQKLLICAIKLAQGEIHNIENENKCIYLIDDITSELDNTHTQTLFDYLKKLKSQVFITTTEKNKIANFIDLDSYILAI</sequence>
<evidence type="ECO:0000259" key="11">
    <source>
        <dbReference type="Pfam" id="PF02463"/>
    </source>
</evidence>
<keyword evidence="9 10" id="KW-0742">SOS response</keyword>
<organism evidence="12 13">
    <name type="scientific">Francisella uliginis</name>
    <dbReference type="NCBI Taxonomy" id="573570"/>
    <lineage>
        <taxon>Bacteria</taxon>
        <taxon>Pseudomonadati</taxon>
        <taxon>Pseudomonadota</taxon>
        <taxon>Gammaproteobacteria</taxon>
        <taxon>Thiotrichales</taxon>
        <taxon>Francisellaceae</taxon>
        <taxon>Francisella</taxon>
    </lineage>
</organism>
<feature type="binding site" evidence="9">
    <location>
        <begin position="30"/>
        <end position="37"/>
    </location>
    <ligand>
        <name>ATP</name>
        <dbReference type="ChEBI" id="CHEBI:30616"/>
    </ligand>
</feature>
<keyword evidence="13" id="KW-1185">Reference proteome</keyword>
<comment type="function">
    <text evidence="9 10">The RecF protein is involved in DNA metabolism; it is required for DNA replication and normal SOS inducibility. RecF binds preferentially to single-stranded, linear DNA. It also seems to bind ATP.</text>
</comment>
<evidence type="ECO:0000256" key="7">
    <source>
        <dbReference type="ARBA" id="ARBA00022840"/>
    </source>
</evidence>
<dbReference type="STRING" id="573570.F7310_06215"/>
<keyword evidence="5 9" id="KW-0235">DNA replication</keyword>
<comment type="subcellular location">
    <subcellularLocation>
        <location evidence="1 9 10">Cytoplasm</location>
    </subcellularLocation>
</comment>
<name>A0A1L4BT21_9GAMM</name>
<evidence type="ECO:0000256" key="9">
    <source>
        <dbReference type="HAMAP-Rule" id="MF_00365"/>
    </source>
</evidence>
<comment type="similarity">
    <text evidence="2 9 10">Belongs to the RecF family.</text>
</comment>
<dbReference type="InterPro" id="IPR003395">
    <property type="entry name" value="RecF/RecN/SMC_N"/>
</dbReference>
<dbReference type="OrthoDB" id="9803889at2"/>
<dbReference type="Pfam" id="PF02463">
    <property type="entry name" value="SMC_N"/>
    <property type="match status" value="1"/>
</dbReference>
<dbReference type="RefSeq" id="WP_072712577.1">
    <property type="nucleotide sequence ID" value="NZ_CP016796.1"/>
</dbReference>
<dbReference type="GO" id="GO:0009432">
    <property type="term" value="P:SOS response"/>
    <property type="evidence" value="ECO:0007669"/>
    <property type="project" value="UniProtKB-UniRule"/>
</dbReference>
<dbReference type="Proteomes" id="UP000184222">
    <property type="component" value="Chromosome"/>
</dbReference>
<dbReference type="NCBIfam" id="TIGR00611">
    <property type="entry name" value="recf"/>
    <property type="match status" value="1"/>
</dbReference>
<dbReference type="KEGG" id="frx:F7310_06215"/>
<evidence type="ECO:0000256" key="10">
    <source>
        <dbReference type="RuleBase" id="RU000578"/>
    </source>
</evidence>
<keyword evidence="7 9" id="KW-0067">ATP-binding</keyword>
<evidence type="ECO:0000256" key="3">
    <source>
        <dbReference type="ARBA" id="ARBA00020170"/>
    </source>
</evidence>
<keyword evidence="8 9" id="KW-0238">DNA-binding</keyword>
<evidence type="ECO:0000256" key="8">
    <source>
        <dbReference type="ARBA" id="ARBA00023125"/>
    </source>
</evidence>
<keyword evidence="4 9" id="KW-0963">Cytoplasm</keyword>
<dbReference type="GO" id="GO:0006260">
    <property type="term" value="P:DNA replication"/>
    <property type="evidence" value="ECO:0007669"/>
    <property type="project" value="UniProtKB-UniRule"/>
</dbReference>
<keyword evidence="9 10" id="KW-0234">DNA repair</keyword>
<protein>
    <recommendedName>
        <fullName evidence="3 9">DNA replication and repair protein RecF</fullName>
    </recommendedName>
</protein>
<evidence type="ECO:0000313" key="12">
    <source>
        <dbReference type="EMBL" id="API86974.1"/>
    </source>
</evidence>
<feature type="domain" description="RecF/RecN/SMC N-terminal" evidence="11">
    <location>
        <begin position="2"/>
        <end position="338"/>
    </location>
</feature>
<dbReference type="GO" id="GO:0006302">
    <property type="term" value="P:double-strand break repair"/>
    <property type="evidence" value="ECO:0007669"/>
    <property type="project" value="TreeGrafter"/>
</dbReference>
<evidence type="ECO:0000256" key="1">
    <source>
        <dbReference type="ARBA" id="ARBA00004496"/>
    </source>
</evidence>
<dbReference type="GO" id="GO:0005737">
    <property type="term" value="C:cytoplasm"/>
    <property type="evidence" value="ECO:0007669"/>
    <property type="project" value="UniProtKB-SubCell"/>
</dbReference>
<evidence type="ECO:0000256" key="4">
    <source>
        <dbReference type="ARBA" id="ARBA00022490"/>
    </source>
</evidence>
<dbReference type="AlphaFoldDB" id="A0A1L4BT21"/>
<accession>A0A1L4BT21</accession>
<dbReference type="PANTHER" id="PTHR32182">
    <property type="entry name" value="DNA REPLICATION AND REPAIR PROTEIN RECF"/>
    <property type="match status" value="1"/>
</dbReference>
<dbReference type="Gene3D" id="1.20.1050.90">
    <property type="entry name" value="RecF/RecN/SMC, N-terminal domain"/>
    <property type="match status" value="1"/>
</dbReference>
<dbReference type="InterPro" id="IPR042174">
    <property type="entry name" value="RecF_2"/>
</dbReference>
<dbReference type="PANTHER" id="PTHR32182:SF0">
    <property type="entry name" value="DNA REPLICATION AND REPAIR PROTEIN RECF"/>
    <property type="match status" value="1"/>
</dbReference>
<evidence type="ECO:0000313" key="13">
    <source>
        <dbReference type="Proteomes" id="UP000184222"/>
    </source>
</evidence>
<evidence type="ECO:0000256" key="2">
    <source>
        <dbReference type="ARBA" id="ARBA00008016"/>
    </source>
</evidence>
<dbReference type="InterPro" id="IPR001238">
    <property type="entry name" value="DNA-binding_RecF"/>
</dbReference>
<dbReference type="GO" id="GO:0000731">
    <property type="term" value="P:DNA synthesis involved in DNA repair"/>
    <property type="evidence" value="ECO:0007669"/>
    <property type="project" value="TreeGrafter"/>
</dbReference>
<keyword evidence="9 10" id="KW-0227">DNA damage</keyword>
<proteinExistence type="inferred from homology"/>
<dbReference type="EMBL" id="CP016796">
    <property type="protein sequence ID" value="API86974.1"/>
    <property type="molecule type" value="Genomic_DNA"/>
</dbReference>
<dbReference type="SUPFAM" id="SSF52540">
    <property type="entry name" value="P-loop containing nucleoside triphosphate hydrolases"/>
    <property type="match status" value="1"/>
</dbReference>
<gene>
    <name evidence="9" type="primary">recF</name>
    <name evidence="12" type="ORF">F7310_06215</name>
</gene>
<dbReference type="GO" id="GO:0003697">
    <property type="term" value="F:single-stranded DNA binding"/>
    <property type="evidence" value="ECO:0007669"/>
    <property type="project" value="UniProtKB-UniRule"/>
</dbReference>
<keyword evidence="6 9" id="KW-0547">Nucleotide-binding</keyword>